<feature type="compositionally biased region" description="Polar residues" evidence="2">
    <location>
        <begin position="457"/>
        <end position="484"/>
    </location>
</feature>
<evidence type="ECO:0008006" key="7">
    <source>
        <dbReference type="Google" id="ProtNLM"/>
    </source>
</evidence>
<dbReference type="Gene3D" id="2.60.40.640">
    <property type="match status" value="2"/>
</dbReference>
<dbReference type="SUPFAM" id="SSF81296">
    <property type="entry name" value="E set domains"/>
    <property type="match status" value="1"/>
</dbReference>
<proteinExistence type="inferred from homology"/>
<feature type="compositionally biased region" description="Acidic residues" evidence="2">
    <location>
        <begin position="426"/>
        <end position="441"/>
    </location>
</feature>
<organism evidence="5 6">
    <name type="scientific">Orchesella dallaii</name>
    <dbReference type="NCBI Taxonomy" id="48710"/>
    <lineage>
        <taxon>Eukaryota</taxon>
        <taxon>Metazoa</taxon>
        <taxon>Ecdysozoa</taxon>
        <taxon>Arthropoda</taxon>
        <taxon>Hexapoda</taxon>
        <taxon>Collembola</taxon>
        <taxon>Entomobryomorpha</taxon>
        <taxon>Entomobryoidea</taxon>
        <taxon>Orchesellidae</taxon>
        <taxon>Orchesellinae</taxon>
        <taxon>Orchesella</taxon>
    </lineage>
</organism>
<dbReference type="InterPro" id="IPR014756">
    <property type="entry name" value="Ig_E-set"/>
</dbReference>
<dbReference type="Pfam" id="PF00339">
    <property type="entry name" value="Arrestin_N"/>
    <property type="match status" value="1"/>
</dbReference>
<accession>A0ABP1QYK7</accession>
<dbReference type="PANTHER" id="PTHR11188">
    <property type="entry name" value="ARRESTIN DOMAIN CONTAINING PROTEIN"/>
    <property type="match status" value="1"/>
</dbReference>
<evidence type="ECO:0000259" key="3">
    <source>
        <dbReference type="Pfam" id="PF00339"/>
    </source>
</evidence>
<evidence type="ECO:0000259" key="4">
    <source>
        <dbReference type="Pfam" id="PF02752"/>
    </source>
</evidence>
<evidence type="ECO:0000256" key="2">
    <source>
        <dbReference type="SAM" id="MobiDB-lite"/>
    </source>
</evidence>
<dbReference type="InterPro" id="IPR011022">
    <property type="entry name" value="Arrestin_C-like"/>
</dbReference>
<evidence type="ECO:0000313" key="5">
    <source>
        <dbReference type="EMBL" id="CAL8111569.1"/>
    </source>
</evidence>
<evidence type="ECO:0000256" key="1">
    <source>
        <dbReference type="ARBA" id="ARBA00037950"/>
    </source>
</evidence>
<feature type="domain" description="Arrestin C-terminal-like" evidence="4">
    <location>
        <begin position="249"/>
        <end position="374"/>
    </location>
</feature>
<comment type="caution">
    <text evidence="5">The sequence shown here is derived from an EMBL/GenBank/DDBJ whole genome shotgun (WGS) entry which is preliminary data.</text>
</comment>
<comment type="similarity">
    <text evidence="1">Belongs to the arrestin family. PalF/RIM8 subfamily.</text>
</comment>
<name>A0ABP1QYK7_9HEXA</name>
<reference evidence="5 6" key="1">
    <citation type="submission" date="2024-08" db="EMBL/GenBank/DDBJ databases">
        <authorList>
            <person name="Cucini C."/>
            <person name="Frati F."/>
        </authorList>
    </citation>
    <scope>NUCLEOTIDE SEQUENCE [LARGE SCALE GENOMIC DNA]</scope>
</reference>
<protein>
    <recommendedName>
        <fullName evidence="7">Arrestin C-terminal-like domain-containing protein</fullName>
    </recommendedName>
</protein>
<gene>
    <name evidence="5" type="ORF">ODALV1_LOCUS15159</name>
</gene>
<feature type="domain" description="Arrestin-like N-terminal" evidence="3">
    <location>
        <begin position="80"/>
        <end position="199"/>
    </location>
</feature>
<sequence length="535" mass="59670">MFSVGASCPVNSHKRMSIASGAWLGSSNTSGIRQFRFPNSSHLGKGTIRRNYTWKAKAEYFGIDLKTNLEVDCDTVKPFSKITGHLIIDTKFPIEHDGIVVQLEALCSLNYSTKHNERTSTHKGKGCILENTKMNPFGHLESPIRCEIIAVTPPEFGGHSINSGVWHYPFTLTIPNDPLLPAPFENSHGHLDYRLVVYMVAHSSSTFVKLAEKPMSCEGHYNLYNKEEAIKPIVIEQYYRKSYFSQKKLVKAILSMQNTGYLQEEDIPFSLFIKNPKCIPLHLTVSLIQQIKYQASTNLASMVKTVTTVQNEEKDESDEPQTEILWAGILRVPENNPPTYSCNSMYSVNYVLQFEVRSLGEVIISGEASILLGTTRDPIRELNDVQETPPPGELYRSESESSIHSQRSIYSTPIAYSVPANLNLSTEEDEEGDVGDDEADDEREHIAEASDEPVTPTPSENSLQSAQSCLTMPPSYSQLSSRIPSTETLPPMYAELDLIDGPQSLLMGEAVVGLETLNLNSLNVDDELQVTYYDV</sequence>
<dbReference type="Pfam" id="PF02752">
    <property type="entry name" value="Arrestin_C"/>
    <property type="match status" value="1"/>
</dbReference>
<feature type="region of interest" description="Disordered" evidence="2">
    <location>
        <begin position="422"/>
        <end position="484"/>
    </location>
</feature>
<dbReference type="EMBL" id="CAXLJM020000046">
    <property type="protein sequence ID" value="CAL8111569.1"/>
    <property type="molecule type" value="Genomic_DNA"/>
</dbReference>
<evidence type="ECO:0000313" key="6">
    <source>
        <dbReference type="Proteomes" id="UP001642540"/>
    </source>
</evidence>
<dbReference type="InterPro" id="IPR011021">
    <property type="entry name" value="Arrestin-like_N"/>
</dbReference>
<dbReference type="Proteomes" id="UP001642540">
    <property type="component" value="Unassembled WGS sequence"/>
</dbReference>
<dbReference type="InterPro" id="IPR014752">
    <property type="entry name" value="Arrestin-like_C"/>
</dbReference>
<feature type="region of interest" description="Disordered" evidence="2">
    <location>
        <begin position="381"/>
        <end position="403"/>
    </location>
</feature>
<dbReference type="InterPro" id="IPR050357">
    <property type="entry name" value="Arrestin_domain-protein"/>
</dbReference>
<dbReference type="PANTHER" id="PTHR11188:SF161">
    <property type="entry name" value="PH-RESPONSE REGULATOR PROTEIN PALF_RIM8"/>
    <property type="match status" value="1"/>
</dbReference>
<keyword evidence="6" id="KW-1185">Reference proteome</keyword>